<dbReference type="RefSeq" id="WP_132649626.1">
    <property type="nucleotide sequence ID" value="NZ_CP181386.1"/>
</dbReference>
<sequence>MKTRLQPALVLAALAFGAPAFADSLSITSVTELQSPGGTSITSTSATGFNPGRDKIVLRVVGKTCTFNSSGNPWGAGAGAGCNYSLTVNQSSGELSNPGSNANGCTPADQMIAACR</sequence>
<comment type="caution">
    <text evidence="2">The sequence shown here is derived from an EMBL/GenBank/DDBJ whole genome shotgun (WGS) entry which is preliminary data.</text>
</comment>
<feature type="signal peptide" evidence="1">
    <location>
        <begin position="1"/>
        <end position="22"/>
    </location>
</feature>
<evidence type="ECO:0000313" key="2">
    <source>
        <dbReference type="EMBL" id="TCO97654.1"/>
    </source>
</evidence>
<protein>
    <submittedName>
        <fullName evidence="2">Uncharacterized protein</fullName>
    </submittedName>
</protein>
<evidence type="ECO:0000256" key="1">
    <source>
        <dbReference type="SAM" id="SignalP"/>
    </source>
</evidence>
<organism evidence="2 3">
    <name type="scientific">Rubrivivax gelatinosus</name>
    <name type="common">Rhodocyclus gelatinosus</name>
    <name type="synonym">Rhodopseudomonas gelatinosa</name>
    <dbReference type="NCBI Taxonomy" id="28068"/>
    <lineage>
        <taxon>Bacteria</taxon>
        <taxon>Pseudomonadati</taxon>
        <taxon>Pseudomonadota</taxon>
        <taxon>Betaproteobacteria</taxon>
        <taxon>Burkholderiales</taxon>
        <taxon>Sphaerotilaceae</taxon>
        <taxon>Rubrivivax</taxon>
    </lineage>
</organism>
<gene>
    <name evidence="2" type="ORF">EV684_12116</name>
</gene>
<reference evidence="2 3" key="1">
    <citation type="submission" date="2019-03" db="EMBL/GenBank/DDBJ databases">
        <title>Genomic Encyclopedia of Type Strains, Phase IV (KMG-IV): sequencing the most valuable type-strain genomes for metagenomic binning, comparative biology and taxonomic classification.</title>
        <authorList>
            <person name="Goeker M."/>
        </authorList>
    </citation>
    <scope>NUCLEOTIDE SEQUENCE [LARGE SCALE GENOMIC DNA]</scope>
    <source>
        <strain evidence="2 3">DSM 1709</strain>
    </source>
</reference>
<dbReference type="AlphaFoldDB" id="A0A4R2LZ09"/>
<dbReference type="Proteomes" id="UP000295106">
    <property type="component" value="Unassembled WGS sequence"/>
</dbReference>
<name>A0A4R2LZ09_RUBGE</name>
<keyword evidence="1" id="KW-0732">Signal</keyword>
<dbReference type="EMBL" id="SLXD01000021">
    <property type="protein sequence ID" value="TCO97654.1"/>
    <property type="molecule type" value="Genomic_DNA"/>
</dbReference>
<feature type="chain" id="PRO_5020932699" evidence="1">
    <location>
        <begin position="23"/>
        <end position="116"/>
    </location>
</feature>
<dbReference type="GeneID" id="99685337"/>
<proteinExistence type="predicted"/>
<evidence type="ECO:0000313" key="3">
    <source>
        <dbReference type="Proteomes" id="UP000295106"/>
    </source>
</evidence>
<dbReference type="OrthoDB" id="7306290at2"/>
<accession>A0A4R2LZ09</accession>